<feature type="region of interest" description="Disordered" evidence="1">
    <location>
        <begin position="1"/>
        <end position="27"/>
    </location>
</feature>
<organism evidence="2 3">
    <name type="scientific">Oryza rufipogon</name>
    <name type="common">Brownbeard rice</name>
    <name type="synonym">Asian wild rice</name>
    <dbReference type="NCBI Taxonomy" id="4529"/>
    <lineage>
        <taxon>Eukaryota</taxon>
        <taxon>Viridiplantae</taxon>
        <taxon>Streptophyta</taxon>
        <taxon>Embryophyta</taxon>
        <taxon>Tracheophyta</taxon>
        <taxon>Spermatophyta</taxon>
        <taxon>Magnoliopsida</taxon>
        <taxon>Liliopsida</taxon>
        <taxon>Poales</taxon>
        <taxon>Poaceae</taxon>
        <taxon>BOP clade</taxon>
        <taxon>Oryzoideae</taxon>
        <taxon>Oryzeae</taxon>
        <taxon>Oryzinae</taxon>
        <taxon>Oryza</taxon>
    </lineage>
</organism>
<feature type="compositionally biased region" description="Gly residues" evidence="1">
    <location>
        <begin position="164"/>
        <end position="178"/>
    </location>
</feature>
<feature type="region of interest" description="Disordered" evidence="1">
    <location>
        <begin position="140"/>
        <end position="178"/>
    </location>
</feature>
<feature type="compositionally biased region" description="Low complexity" evidence="1">
    <location>
        <begin position="149"/>
        <end position="163"/>
    </location>
</feature>
<proteinExistence type="predicted"/>
<dbReference type="Gramene" id="ORUFI05G10100.2">
    <property type="protein sequence ID" value="ORUFI05G10100.2"/>
    <property type="gene ID" value="ORUFI05G10100"/>
</dbReference>
<dbReference type="Proteomes" id="UP000008022">
    <property type="component" value="Unassembled WGS sequence"/>
</dbReference>
<evidence type="ECO:0000256" key="1">
    <source>
        <dbReference type="SAM" id="MobiDB-lite"/>
    </source>
</evidence>
<keyword evidence="3" id="KW-1185">Reference proteome</keyword>
<evidence type="ECO:0000313" key="2">
    <source>
        <dbReference type="EnsemblPlants" id="ORUFI05G10100.2"/>
    </source>
</evidence>
<feature type="compositionally biased region" description="Pro residues" evidence="1">
    <location>
        <begin position="74"/>
        <end position="83"/>
    </location>
</feature>
<name>A0A0E0PJT6_ORYRU</name>
<protein>
    <submittedName>
        <fullName evidence="2">Uncharacterized protein</fullName>
    </submittedName>
</protein>
<reference evidence="3" key="1">
    <citation type="submission" date="2013-06" db="EMBL/GenBank/DDBJ databases">
        <authorList>
            <person name="Zhao Q."/>
        </authorList>
    </citation>
    <scope>NUCLEOTIDE SEQUENCE</scope>
    <source>
        <strain evidence="3">cv. W1943</strain>
    </source>
</reference>
<feature type="region of interest" description="Disordered" evidence="1">
    <location>
        <begin position="60"/>
        <end position="88"/>
    </location>
</feature>
<evidence type="ECO:0000313" key="3">
    <source>
        <dbReference type="Proteomes" id="UP000008022"/>
    </source>
</evidence>
<sequence>VHSEKEKKIPSCFSPPPPPRLSCGPTAATPLARLRSRLPYPAATSDRLWPPPPARAVVVVAEGSGPHRRRRSRPPPPTRPPLPAASADALTKVVPHISRSLRAGNVCSAAIASEEGDRRWSGPRGGTFLLCRLGVVSGQETPQLRHSGSGDSAPSPADLPPAGDGNGRSSGYGELGQR</sequence>
<dbReference type="EnsemblPlants" id="ORUFI05G10100.2">
    <property type="protein sequence ID" value="ORUFI05G10100.2"/>
    <property type="gene ID" value="ORUFI05G10100"/>
</dbReference>
<dbReference type="AlphaFoldDB" id="A0A0E0PJT6"/>
<dbReference type="HOGENOM" id="CLU_1514406_0_0_1"/>
<reference evidence="2" key="2">
    <citation type="submission" date="2015-06" db="UniProtKB">
        <authorList>
            <consortium name="EnsemblPlants"/>
        </authorList>
    </citation>
    <scope>IDENTIFICATION</scope>
</reference>
<accession>A0A0E0PJT6</accession>